<evidence type="ECO:0000256" key="4">
    <source>
        <dbReference type="ARBA" id="ARBA00022989"/>
    </source>
</evidence>
<accession>A0ABT3L7T2</accession>
<evidence type="ECO:0000256" key="3">
    <source>
        <dbReference type="ARBA" id="ARBA00022692"/>
    </source>
</evidence>
<sequence length="464" mass="51401">MSLSRKASYERQELDVPFFLVIFAALSLLIGIYLLALPFQETYLGSLIYDRGFTQPLTLFLAGMVISVVIFKYLKLTAESSAIGKNWIPDGIDLEDPNGRSINNLIASLTNSRKLIAVRCCRVLYAYTQSGSRKTASELALDDSAFYLSASESSYTIPRILVWAIPLLGFIGTVIGISQAVSGFSGFLEQAGEIDQIRTGIGTVTSGLAVAFDTTLLALFLSVVVMIPLVLVERWESRLLLSIDVYINDRLLPKFRDSETSGGFLSETAIAQAVEKSLKENLPQPKDLIEPAHIYAQKLVEALTQKFVQEMGSIQTANSQLIQQVSQVNQATLQDRQDFLTVFNQQQEQQKDIVELIKNSVEEIKQGNLIVAHGLAQQAHEITQQLNQAAVLLGDRVEALEQSTLQVSQIIELQKSLDQMLNSLEKTAQLEQSLAGLRVALTQLQPILTQLQKPRKIMLLEQDN</sequence>
<proteinExistence type="inferred from homology"/>
<protein>
    <submittedName>
        <fullName evidence="9">MotA/TolQ/ExbB proton channel family protein</fullName>
    </submittedName>
</protein>
<evidence type="ECO:0000313" key="10">
    <source>
        <dbReference type="Proteomes" id="UP001526426"/>
    </source>
</evidence>
<organism evidence="9 10">
    <name type="scientific">Spirulina subsalsa FACHB-351</name>
    <dbReference type="NCBI Taxonomy" id="234711"/>
    <lineage>
        <taxon>Bacteria</taxon>
        <taxon>Bacillati</taxon>
        <taxon>Cyanobacteriota</taxon>
        <taxon>Cyanophyceae</taxon>
        <taxon>Spirulinales</taxon>
        <taxon>Spirulinaceae</taxon>
        <taxon>Spirulina</taxon>
    </lineage>
</organism>
<keyword evidence="4 7" id="KW-1133">Transmembrane helix</keyword>
<evidence type="ECO:0000256" key="7">
    <source>
        <dbReference type="SAM" id="Phobius"/>
    </source>
</evidence>
<keyword evidence="6" id="KW-0653">Protein transport</keyword>
<keyword evidence="2" id="KW-1003">Cell membrane</keyword>
<evidence type="ECO:0000256" key="5">
    <source>
        <dbReference type="ARBA" id="ARBA00023136"/>
    </source>
</evidence>
<evidence type="ECO:0000259" key="8">
    <source>
        <dbReference type="Pfam" id="PF01618"/>
    </source>
</evidence>
<dbReference type="PANTHER" id="PTHR30625:SF11">
    <property type="entry name" value="MOTA_TOLQ_EXBB PROTON CHANNEL DOMAIN-CONTAINING PROTEIN"/>
    <property type="match status" value="1"/>
</dbReference>
<comment type="caution">
    <text evidence="9">The sequence shown here is derived from an EMBL/GenBank/DDBJ whole genome shotgun (WGS) entry which is preliminary data.</text>
</comment>
<feature type="transmembrane region" description="Helical" evidence="7">
    <location>
        <begin position="160"/>
        <end position="188"/>
    </location>
</feature>
<evidence type="ECO:0000313" key="9">
    <source>
        <dbReference type="EMBL" id="MCW6037573.1"/>
    </source>
</evidence>
<feature type="transmembrane region" description="Helical" evidence="7">
    <location>
        <begin position="16"/>
        <end position="36"/>
    </location>
</feature>
<dbReference type="EMBL" id="JAIHOM010000078">
    <property type="protein sequence ID" value="MCW6037573.1"/>
    <property type="molecule type" value="Genomic_DNA"/>
</dbReference>
<keyword evidence="5 7" id="KW-0472">Membrane</keyword>
<feature type="transmembrane region" description="Helical" evidence="7">
    <location>
        <begin position="56"/>
        <end position="74"/>
    </location>
</feature>
<dbReference type="PANTHER" id="PTHR30625">
    <property type="entry name" value="PROTEIN TOLQ"/>
    <property type="match status" value="1"/>
</dbReference>
<keyword evidence="10" id="KW-1185">Reference proteome</keyword>
<evidence type="ECO:0000256" key="1">
    <source>
        <dbReference type="ARBA" id="ARBA00004651"/>
    </source>
</evidence>
<keyword evidence="6" id="KW-0813">Transport</keyword>
<feature type="domain" description="MotA/TolQ/ExbB proton channel" evidence="8">
    <location>
        <begin position="148"/>
        <end position="229"/>
    </location>
</feature>
<comment type="similarity">
    <text evidence="6">Belongs to the exbB/tolQ family.</text>
</comment>
<dbReference type="Proteomes" id="UP001526426">
    <property type="component" value="Unassembled WGS sequence"/>
</dbReference>
<dbReference type="Pfam" id="PF01618">
    <property type="entry name" value="MotA_ExbB"/>
    <property type="match status" value="1"/>
</dbReference>
<reference evidence="9 10" key="1">
    <citation type="submission" date="2021-08" db="EMBL/GenBank/DDBJ databases">
        <title>Draft genome sequence of Spirulina subsalsa with high tolerance to salinity and hype-accumulation of phycocyanin.</title>
        <authorList>
            <person name="Pei H."/>
            <person name="Jiang L."/>
        </authorList>
    </citation>
    <scope>NUCLEOTIDE SEQUENCE [LARGE SCALE GENOMIC DNA]</scope>
    <source>
        <strain evidence="9 10">FACHB-351</strain>
    </source>
</reference>
<dbReference type="RefSeq" id="WP_265265432.1">
    <property type="nucleotide sequence ID" value="NZ_JAIHOM010000078.1"/>
</dbReference>
<comment type="subcellular location">
    <subcellularLocation>
        <location evidence="1">Cell membrane</location>
        <topology evidence="1">Multi-pass membrane protein</topology>
    </subcellularLocation>
    <subcellularLocation>
        <location evidence="6">Membrane</location>
        <topology evidence="6">Multi-pass membrane protein</topology>
    </subcellularLocation>
</comment>
<evidence type="ECO:0000256" key="2">
    <source>
        <dbReference type="ARBA" id="ARBA00022475"/>
    </source>
</evidence>
<dbReference type="InterPro" id="IPR002898">
    <property type="entry name" value="MotA_ExbB_proton_chnl"/>
</dbReference>
<dbReference type="InterPro" id="IPR050790">
    <property type="entry name" value="ExbB/TolQ_transport"/>
</dbReference>
<keyword evidence="3 7" id="KW-0812">Transmembrane</keyword>
<name>A0ABT3L7T2_9CYAN</name>
<evidence type="ECO:0000256" key="6">
    <source>
        <dbReference type="RuleBase" id="RU004057"/>
    </source>
</evidence>
<gene>
    <name evidence="9" type="ORF">K4A83_15000</name>
</gene>
<feature type="transmembrane region" description="Helical" evidence="7">
    <location>
        <begin position="208"/>
        <end position="232"/>
    </location>
</feature>